<proteinExistence type="predicted"/>
<dbReference type="OrthoDB" id="2290206at2"/>
<dbReference type="SUPFAM" id="SSF53041">
    <property type="entry name" value="Resolvase-like"/>
    <property type="match status" value="1"/>
</dbReference>
<dbReference type="EMBL" id="JACIES010000001">
    <property type="protein sequence ID" value="MBB4025069.1"/>
    <property type="molecule type" value="Genomic_DNA"/>
</dbReference>
<dbReference type="RefSeq" id="WP_151412179.1">
    <property type="nucleotide sequence ID" value="NZ_AP028155.1"/>
</dbReference>
<evidence type="ECO:0000256" key="1">
    <source>
        <dbReference type="ARBA" id="ARBA00023125"/>
    </source>
</evidence>
<dbReference type="AlphaFoldDB" id="A0A7W6MXJ0"/>
<reference evidence="4 5" key="1">
    <citation type="submission" date="2020-08" db="EMBL/GenBank/DDBJ databases">
        <title>Genomic Encyclopedia of Type Strains, Phase IV (KMG-IV): sequencing the most valuable type-strain genomes for metagenomic binning, comparative biology and taxonomic classification.</title>
        <authorList>
            <person name="Goeker M."/>
        </authorList>
    </citation>
    <scope>NUCLEOTIDE SEQUENCE [LARGE SCALE GENOMIC DNA]</scope>
    <source>
        <strain evidence="4 5">DSM 105721</strain>
    </source>
</reference>
<keyword evidence="5" id="KW-1185">Reference proteome</keyword>
<evidence type="ECO:0000313" key="4">
    <source>
        <dbReference type="EMBL" id="MBB4025069.1"/>
    </source>
</evidence>
<dbReference type="InterPro" id="IPR050639">
    <property type="entry name" value="SSR_resolvase"/>
</dbReference>
<dbReference type="GO" id="GO:0000150">
    <property type="term" value="F:DNA strand exchange activity"/>
    <property type="evidence" value="ECO:0007669"/>
    <property type="project" value="InterPro"/>
</dbReference>
<dbReference type="GeneID" id="93101279"/>
<evidence type="ECO:0000256" key="2">
    <source>
        <dbReference type="ARBA" id="ARBA00023172"/>
    </source>
</evidence>
<name>A0A7W6MXJ0_9BACT</name>
<evidence type="ECO:0000313" key="5">
    <source>
        <dbReference type="Proteomes" id="UP000546007"/>
    </source>
</evidence>
<comment type="caution">
    <text evidence="4">The sequence shown here is derived from an EMBL/GenBank/DDBJ whole genome shotgun (WGS) entry which is preliminary data.</text>
</comment>
<dbReference type="Proteomes" id="UP000546007">
    <property type="component" value="Unassembled WGS sequence"/>
</dbReference>
<dbReference type="Pfam" id="PF00239">
    <property type="entry name" value="Resolvase"/>
    <property type="match status" value="1"/>
</dbReference>
<keyword evidence="2" id="KW-0233">DNA recombination</keyword>
<dbReference type="InterPro" id="IPR006119">
    <property type="entry name" value="Resolv_N"/>
</dbReference>
<feature type="domain" description="Resolvase/invertase-type recombinase catalytic" evidence="3">
    <location>
        <begin position="4"/>
        <end position="142"/>
    </location>
</feature>
<accession>A0A7W6MXJ0</accession>
<keyword evidence="1" id="KW-0238">DNA-binding</keyword>
<dbReference type="CDD" id="cd00338">
    <property type="entry name" value="Ser_Recombinase"/>
    <property type="match status" value="1"/>
</dbReference>
<protein>
    <submittedName>
        <fullName evidence="4">DNA invertase Pin-like site-specific DNA recombinase</fullName>
    </submittedName>
</protein>
<dbReference type="SMART" id="SM00857">
    <property type="entry name" value="Resolvase"/>
    <property type="match status" value="1"/>
</dbReference>
<evidence type="ECO:0000259" key="3">
    <source>
        <dbReference type="SMART" id="SM00857"/>
    </source>
</evidence>
<dbReference type="InterPro" id="IPR036162">
    <property type="entry name" value="Resolvase-like_N_sf"/>
</dbReference>
<organism evidence="4 5">
    <name type="scientific">Butyricimonas faecihominis</name>
    <dbReference type="NCBI Taxonomy" id="1472416"/>
    <lineage>
        <taxon>Bacteria</taxon>
        <taxon>Pseudomonadati</taxon>
        <taxon>Bacteroidota</taxon>
        <taxon>Bacteroidia</taxon>
        <taxon>Bacteroidales</taxon>
        <taxon>Odoribacteraceae</taxon>
        <taxon>Butyricimonas</taxon>
    </lineage>
</organism>
<gene>
    <name evidence="4" type="ORF">GGR14_000830</name>
</gene>
<dbReference type="GO" id="GO:0003677">
    <property type="term" value="F:DNA binding"/>
    <property type="evidence" value="ECO:0007669"/>
    <property type="project" value="UniProtKB-KW"/>
</dbReference>
<dbReference type="PANTHER" id="PTHR30461">
    <property type="entry name" value="DNA-INVERTASE FROM LAMBDOID PROPHAGE"/>
    <property type="match status" value="1"/>
</dbReference>
<dbReference type="PANTHER" id="PTHR30461:SF2">
    <property type="entry name" value="SERINE RECOMBINASE PINE-RELATED"/>
    <property type="match status" value="1"/>
</dbReference>
<dbReference type="Gene3D" id="3.40.50.1390">
    <property type="entry name" value="Resolvase, N-terminal catalytic domain"/>
    <property type="match status" value="1"/>
</dbReference>
<sequence length="225" mass="25571">MKKYVAYYRISLKDENKQRGLGLLAQRTTVCNYISSNGGKLIAEYSERESGKLDNRIALNYALKECREHNATLVIAKLDRLSRNVSFVFSLRDAGVDFVACDLLQFNTLTLAVFCAMAQQERELISSRTKAALNELKRSDVELGMPMNLINNLDKAIKKSIQTRKMKALNNENNIKSFAVIQLLRENNVSLNACAKYLNERNFLTSTSKKHTATSVKNLIQLYNY</sequence>